<keyword evidence="2" id="KW-1185">Reference proteome</keyword>
<dbReference type="KEGG" id="mng:MNEG_2765"/>
<dbReference type="RefSeq" id="XP_013904206.1">
    <property type="nucleotide sequence ID" value="XM_014048752.1"/>
</dbReference>
<proteinExistence type="predicted"/>
<organism evidence="1 2">
    <name type="scientific">Monoraphidium neglectum</name>
    <dbReference type="NCBI Taxonomy" id="145388"/>
    <lineage>
        <taxon>Eukaryota</taxon>
        <taxon>Viridiplantae</taxon>
        <taxon>Chlorophyta</taxon>
        <taxon>core chlorophytes</taxon>
        <taxon>Chlorophyceae</taxon>
        <taxon>CS clade</taxon>
        <taxon>Sphaeropleales</taxon>
        <taxon>Selenastraceae</taxon>
        <taxon>Monoraphidium</taxon>
    </lineage>
</organism>
<evidence type="ECO:0000313" key="2">
    <source>
        <dbReference type="Proteomes" id="UP000054498"/>
    </source>
</evidence>
<protein>
    <submittedName>
        <fullName evidence="1">Uncharacterized protein</fullName>
    </submittedName>
</protein>
<dbReference type="GeneID" id="25735643"/>
<reference evidence="1 2" key="1">
    <citation type="journal article" date="2013" name="BMC Genomics">
        <title>Reconstruction of the lipid metabolism for the microalga Monoraphidium neglectum from its genome sequence reveals characteristics suitable for biofuel production.</title>
        <authorList>
            <person name="Bogen C."/>
            <person name="Al-Dilaimi A."/>
            <person name="Albersmeier A."/>
            <person name="Wichmann J."/>
            <person name="Grundmann M."/>
            <person name="Rupp O."/>
            <person name="Lauersen K.J."/>
            <person name="Blifernez-Klassen O."/>
            <person name="Kalinowski J."/>
            <person name="Goesmann A."/>
            <person name="Mussgnug J.H."/>
            <person name="Kruse O."/>
        </authorList>
    </citation>
    <scope>NUCLEOTIDE SEQUENCE [LARGE SCALE GENOMIC DNA]</scope>
    <source>
        <strain evidence="1 2">SAG 48.87</strain>
    </source>
</reference>
<dbReference type="AlphaFoldDB" id="A0A0D2MXW4"/>
<evidence type="ECO:0000313" key="1">
    <source>
        <dbReference type="EMBL" id="KIZ05187.1"/>
    </source>
</evidence>
<dbReference type="Proteomes" id="UP000054498">
    <property type="component" value="Unassembled WGS sequence"/>
</dbReference>
<name>A0A0D2MXW4_9CHLO</name>
<sequence>MCWTGSDPRGGSSTCSMADGWPEPAALEAWHEAAAAGGAAGAAEGAEAAARATASAAAQWARLGGGWEGALW</sequence>
<accession>A0A0D2MXW4</accession>
<gene>
    <name evidence="1" type="ORF">MNEG_2765</name>
</gene>
<dbReference type="EMBL" id="KK100543">
    <property type="protein sequence ID" value="KIZ05187.1"/>
    <property type="molecule type" value="Genomic_DNA"/>
</dbReference>